<dbReference type="Proteomes" id="UP000015101">
    <property type="component" value="Unassembled WGS sequence"/>
</dbReference>
<evidence type="ECO:0000259" key="2">
    <source>
        <dbReference type="SMART" id="SM00685"/>
    </source>
</evidence>
<dbReference type="InterPro" id="IPR006608">
    <property type="entry name" value="CC2D1A/B_DM14"/>
</dbReference>
<dbReference type="PANTHER" id="PTHR13076:SF9">
    <property type="entry name" value="COILED-COIL AND C2 DOMAIN-CONTAINING PROTEIN 1-LIKE"/>
    <property type="match status" value="1"/>
</dbReference>
<gene>
    <name evidence="4" type="primary">20203542</name>
    <name evidence="3" type="ORF">HELRODRAFT_171236</name>
</gene>
<feature type="region of interest" description="Disordered" evidence="1">
    <location>
        <begin position="1"/>
        <end position="83"/>
    </location>
</feature>
<reference evidence="3 5" key="2">
    <citation type="journal article" date="2013" name="Nature">
        <title>Insights into bilaterian evolution from three spiralian genomes.</title>
        <authorList>
            <person name="Simakov O."/>
            <person name="Marletaz F."/>
            <person name="Cho S.J."/>
            <person name="Edsinger-Gonzales E."/>
            <person name="Havlak P."/>
            <person name="Hellsten U."/>
            <person name="Kuo D.H."/>
            <person name="Larsson T."/>
            <person name="Lv J."/>
            <person name="Arendt D."/>
            <person name="Savage R."/>
            <person name="Osoegawa K."/>
            <person name="de Jong P."/>
            <person name="Grimwood J."/>
            <person name="Chapman J.A."/>
            <person name="Shapiro H."/>
            <person name="Aerts A."/>
            <person name="Otillar R.P."/>
            <person name="Terry A.Y."/>
            <person name="Boore J.L."/>
            <person name="Grigoriev I.V."/>
            <person name="Lindberg D.R."/>
            <person name="Seaver E.C."/>
            <person name="Weisblat D.A."/>
            <person name="Putnam N.H."/>
            <person name="Rokhsar D.S."/>
        </authorList>
    </citation>
    <scope>NUCLEOTIDE SEQUENCE</scope>
</reference>
<dbReference type="eggNOG" id="KOG3837">
    <property type="taxonomic scope" value="Eukaryota"/>
</dbReference>
<dbReference type="SUPFAM" id="SSF81995">
    <property type="entry name" value="beta-sandwich domain of Sec23/24"/>
    <property type="match status" value="1"/>
</dbReference>
<dbReference type="OrthoDB" id="19996at2759"/>
<dbReference type="CTD" id="20203542"/>
<dbReference type="EMBL" id="AMQM01003824">
    <property type="status" value="NOT_ANNOTATED_CDS"/>
    <property type="molecule type" value="Genomic_DNA"/>
</dbReference>
<dbReference type="SMART" id="SM00685">
    <property type="entry name" value="DM14"/>
    <property type="match status" value="1"/>
</dbReference>
<dbReference type="HOGENOM" id="CLU_964033_0_0_1"/>
<dbReference type="RefSeq" id="XP_009016221.1">
    <property type="nucleotide sequence ID" value="XM_009017973.1"/>
</dbReference>
<feature type="domain" description="DM14" evidence="2">
    <location>
        <begin position="88"/>
        <end position="144"/>
    </location>
</feature>
<evidence type="ECO:0000256" key="1">
    <source>
        <dbReference type="SAM" id="MobiDB-lite"/>
    </source>
</evidence>
<dbReference type="Pfam" id="PF21528">
    <property type="entry name" value="CC2D1A-B_DM14"/>
    <property type="match status" value="1"/>
</dbReference>
<dbReference type="AlphaFoldDB" id="T1F3Z3"/>
<evidence type="ECO:0000313" key="5">
    <source>
        <dbReference type="Proteomes" id="UP000015101"/>
    </source>
</evidence>
<feature type="compositionally biased region" description="Pro residues" evidence="1">
    <location>
        <begin position="14"/>
        <end position="23"/>
    </location>
</feature>
<sequence>MTKNKKPYDYSELPDPPGYPPLPINNSPQQQSQQSSQQQPQPQQTQQPQSSPSSPPPPKKPSPMQPQQKQMSRQASTVHSRAEQQAVFLEQRQLKFKKAAMQAKSSGDMELAKKYMRMAKGFDQMIEASKSGLPVDLSQIPTPPGEDVDGDFVLVNASDVCSDDAQEVYKKLQDELLHQIKVVAIFFPLPLKQKRFESELGFFEIVLQIYDNVFLLYDIHRRSTDQQDEVWKLQACVRVLDITHILIKEHSINDLNRFLSILLHERNGFFVFMHGLFKRCCNKLKWTRF</sequence>
<evidence type="ECO:0000313" key="4">
    <source>
        <dbReference type="EnsemblMetazoa" id="HelroP171236"/>
    </source>
</evidence>
<accession>T1F3Z3</accession>
<reference evidence="5" key="1">
    <citation type="submission" date="2012-12" db="EMBL/GenBank/DDBJ databases">
        <authorList>
            <person name="Hellsten U."/>
            <person name="Grimwood J."/>
            <person name="Chapman J.A."/>
            <person name="Shapiro H."/>
            <person name="Aerts A."/>
            <person name="Otillar R.P."/>
            <person name="Terry A.Y."/>
            <person name="Boore J.L."/>
            <person name="Simakov O."/>
            <person name="Marletaz F."/>
            <person name="Cho S.-J."/>
            <person name="Edsinger-Gonzales E."/>
            <person name="Havlak P."/>
            <person name="Kuo D.-H."/>
            <person name="Larsson T."/>
            <person name="Lv J."/>
            <person name="Arendt D."/>
            <person name="Savage R."/>
            <person name="Osoegawa K."/>
            <person name="de Jong P."/>
            <person name="Lindberg D.R."/>
            <person name="Seaver E.C."/>
            <person name="Weisblat D.A."/>
            <person name="Putnam N.H."/>
            <person name="Grigoriev I.V."/>
            <person name="Rokhsar D.S."/>
        </authorList>
    </citation>
    <scope>NUCLEOTIDE SEQUENCE</scope>
</reference>
<proteinExistence type="predicted"/>
<dbReference type="InterPro" id="IPR039725">
    <property type="entry name" value="CC2D1A/B"/>
</dbReference>
<reference evidence="4" key="3">
    <citation type="submission" date="2015-06" db="UniProtKB">
        <authorList>
            <consortium name="EnsemblMetazoa"/>
        </authorList>
    </citation>
    <scope>IDENTIFICATION</scope>
</reference>
<name>T1F3Z3_HELRO</name>
<organism evidence="4 5">
    <name type="scientific">Helobdella robusta</name>
    <name type="common">Californian leech</name>
    <dbReference type="NCBI Taxonomy" id="6412"/>
    <lineage>
        <taxon>Eukaryota</taxon>
        <taxon>Metazoa</taxon>
        <taxon>Spiralia</taxon>
        <taxon>Lophotrochozoa</taxon>
        <taxon>Annelida</taxon>
        <taxon>Clitellata</taxon>
        <taxon>Hirudinea</taxon>
        <taxon>Rhynchobdellida</taxon>
        <taxon>Glossiphoniidae</taxon>
        <taxon>Helobdella</taxon>
    </lineage>
</organism>
<feature type="compositionally biased region" description="Pro residues" evidence="1">
    <location>
        <begin position="53"/>
        <end position="64"/>
    </location>
</feature>
<evidence type="ECO:0000313" key="3">
    <source>
        <dbReference type="EMBL" id="ESO05588.1"/>
    </source>
</evidence>
<dbReference type="EMBL" id="KB096325">
    <property type="protein sequence ID" value="ESO05588.1"/>
    <property type="molecule type" value="Genomic_DNA"/>
</dbReference>
<dbReference type="GO" id="GO:0001227">
    <property type="term" value="F:DNA-binding transcription repressor activity, RNA polymerase II-specific"/>
    <property type="evidence" value="ECO:0007669"/>
    <property type="project" value="InterPro"/>
</dbReference>
<protein>
    <recommendedName>
        <fullName evidence="2">DM14 domain-containing protein</fullName>
    </recommendedName>
</protein>
<dbReference type="KEGG" id="hro:HELRODRAFT_171236"/>
<dbReference type="PANTHER" id="PTHR13076">
    <property type="entry name" value="COILED-COIL AND C2 DOMAIN-CONTAINING PROTEIN 1-LIKE"/>
    <property type="match status" value="1"/>
</dbReference>
<dbReference type="GeneID" id="20203542"/>
<dbReference type="InParanoid" id="T1F3Z3"/>
<dbReference type="EnsemblMetazoa" id="HelroT171236">
    <property type="protein sequence ID" value="HelroP171236"/>
    <property type="gene ID" value="HelroG171236"/>
</dbReference>
<feature type="compositionally biased region" description="Low complexity" evidence="1">
    <location>
        <begin position="24"/>
        <end position="52"/>
    </location>
</feature>
<keyword evidence="5" id="KW-1185">Reference proteome</keyword>
<dbReference type="STRING" id="6412.T1F3Z3"/>